<name>A0A6C7EE54_ILUCY</name>
<feature type="domain" description="DUF58" evidence="3">
    <location>
        <begin position="196"/>
        <end position="297"/>
    </location>
</feature>
<dbReference type="PANTHER" id="PTHR34351:SF1">
    <property type="entry name" value="SLR1927 PROTEIN"/>
    <property type="match status" value="1"/>
</dbReference>
<dbReference type="Pfam" id="PF01882">
    <property type="entry name" value="DUF58"/>
    <property type="match status" value="1"/>
</dbReference>
<evidence type="ECO:0000259" key="3">
    <source>
        <dbReference type="Pfam" id="PF01882"/>
    </source>
</evidence>
<evidence type="ECO:0000313" key="4">
    <source>
        <dbReference type="EMBL" id="BAN02246.1"/>
    </source>
</evidence>
<keyword evidence="2" id="KW-0812">Transmembrane</keyword>
<keyword evidence="5" id="KW-1185">Reference proteome</keyword>
<evidence type="ECO:0000256" key="1">
    <source>
        <dbReference type="SAM" id="MobiDB-lite"/>
    </source>
</evidence>
<reference evidence="4 5" key="1">
    <citation type="journal article" date="2013" name="Int. J. Syst. Evol. Microbiol.">
        <title>Ilumatobacter nonamiense sp. nov. and Ilumatobacter coccineum sp. nov., isolated from seashore sand.</title>
        <authorList>
            <person name="Matsumoto A."/>
            <person name="Kasai H."/>
            <person name="Matsuo Y."/>
            <person name="Shizuri Y."/>
            <person name="Ichikawa N."/>
            <person name="Fujita N."/>
            <person name="Omura S."/>
            <person name="Takahashi Y."/>
        </authorList>
    </citation>
    <scope>NUCLEOTIDE SEQUENCE [LARGE SCALE GENOMIC DNA]</scope>
    <source>
        <strain evidence="5">NBRC 103263 / KCTC 29153 / YM16-304</strain>
    </source>
</reference>
<dbReference type="Proteomes" id="UP000011863">
    <property type="component" value="Chromosome"/>
</dbReference>
<feature type="transmembrane region" description="Helical" evidence="2">
    <location>
        <begin position="29"/>
        <end position="48"/>
    </location>
</feature>
<dbReference type="InterPro" id="IPR002881">
    <property type="entry name" value="DUF58"/>
</dbReference>
<protein>
    <recommendedName>
        <fullName evidence="3">DUF58 domain-containing protein</fullName>
    </recommendedName>
</protein>
<keyword evidence="2" id="KW-0472">Membrane</keyword>
<dbReference type="AlphaFoldDB" id="A0A6C7EE54"/>
<dbReference type="PANTHER" id="PTHR34351">
    <property type="entry name" value="SLR1927 PROTEIN-RELATED"/>
    <property type="match status" value="1"/>
</dbReference>
<gene>
    <name evidence="4" type="ORF">YM304_19320</name>
</gene>
<dbReference type="RefSeq" id="WP_015441493.1">
    <property type="nucleotide sequence ID" value="NC_020520.1"/>
</dbReference>
<dbReference type="EMBL" id="AP012057">
    <property type="protein sequence ID" value="BAN02246.1"/>
    <property type="molecule type" value="Genomic_DNA"/>
</dbReference>
<feature type="transmembrane region" description="Helical" evidence="2">
    <location>
        <begin position="7"/>
        <end position="23"/>
    </location>
</feature>
<dbReference type="OrthoDB" id="9812729at2"/>
<keyword evidence="2" id="KW-1133">Transmembrane helix</keyword>
<sequence>MLTRQGIVAAVAGVAALVIGRMFGVIELFVIGAGFLAAVVVALVFVSLRAPSVTGTRWIHPKVLVAGDVGRVDLQLTHHGVVRSTRFTLHERIGRTHAPENAARLGVEPMAARSQAGAGYRLPTSTRGLVHLGPLTSEVRDPLGIARRFRPVAGTDTVTVAPRAHLLDIPTLGSGPLGRQLMATARRLGPGEFHSLREYADGDEPRSIHWRASARSETLLVKEYAVEGLRRVLIVFDADLASYADAASFERGVTAAASLAKSAGAAGLTTRFVTNGGNDLRGPDVAEHALALLAEIQPTSAPFGQLDRDPGEGVGLLVVVTGTTRSAGWRAASSVVDPTLTVVPITTDEAPRGPVGAAARTEAELVSSWRAITGRGSGVAAHRKRHETTGAVPGEQFTAPTSSGAP</sequence>
<dbReference type="KEGG" id="aym:YM304_19320"/>
<feature type="region of interest" description="Disordered" evidence="1">
    <location>
        <begin position="376"/>
        <end position="406"/>
    </location>
</feature>
<evidence type="ECO:0000313" key="5">
    <source>
        <dbReference type="Proteomes" id="UP000011863"/>
    </source>
</evidence>
<evidence type="ECO:0000256" key="2">
    <source>
        <dbReference type="SAM" id="Phobius"/>
    </source>
</evidence>
<proteinExistence type="predicted"/>
<accession>A0A6C7EE54</accession>
<organism evidence="4 5">
    <name type="scientific">Ilumatobacter coccineus (strain NBRC 103263 / KCTC 29153 / YM16-304)</name>
    <dbReference type="NCBI Taxonomy" id="1313172"/>
    <lineage>
        <taxon>Bacteria</taxon>
        <taxon>Bacillati</taxon>
        <taxon>Actinomycetota</taxon>
        <taxon>Acidimicrobiia</taxon>
        <taxon>Acidimicrobiales</taxon>
        <taxon>Ilumatobacteraceae</taxon>
        <taxon>Ilumatobacter</taxon>
    </lineage>
</organism>